<dbReference type="InterPro" id="IPR001915">
    <property type="entry name" value="Peptidase_M48"/>
</dbReference>
<name>A0AAV1FG97_XYRNO</name>
<dbReference type="PANTHER" id="PTHR22726">
    <property type="entry name" value="METALLOENDOPEPTIDASE OMA1"/>
    <property type="match status" value="1"/>
</dbReference>
<dbReference type="GO" id="GO:0034982">
    <property type="term" value="P:mitochondrial protein processing"/>
    <property type="evidence" value="ECO:0007669"/>
    <property type="project" value="TreeGrafter"/>
</dbReference>
<evidence type="ECO:0000259" key="13">
    <source>
        <dbReference type="Pfam" id="PF01435"/>
    </source>
</evidence>
<dbReference type="GO" id="GO:0005743">
    <property type="term" value="C:mitochondrial inner membrane"/>
    <property type="evidence" value="ECO:0007669"/>
    <property type="project" value="TreeGrafter"/>
</dbReference>
<evidence type="ECO:0000256" key="9">
    <source>
        <dbReference type="ARBA" id="ARBA00040360"/>
    </source>
</evidence>
<keyword evidence="6" id="KW-0862">Zinc</keyword>
<keyword evidence="12" id="KW-0472">Membrane</keyword>
<proteinExistence type="inferred from homology"/>
<dbReference type="EMBL" id="OY660870">
    <property type="protein sequence ID" value="CAJ1060108.1"/>
    <property type="molecule type" value="Genomic_DNA"/>
</dbReference>
<evidence type="ECO:0000256" key="8">
    <source>
        <dbReference type="ARBA" id="ARBA00038233"/>
    </source>
</evidence>
<evidence type="ECO:0000256" key="2">
    <source>
        <dbReference type="ARBA" id="ARBA00011182"/>
    </source>
</evidence>
<evidence type="ECO:0000313" key="15">
    <source>
        <dbReference type="Proteomes" id="UP001178508"/>
    </source>
</evidence>
<keyword evidence="4" id="KW-0479">Metal-binding</keyword>
<keyword evidence="12" id="KW-0812">Transmembrane</keyword>
<keyword evidence="12" id="KW-1133">Transmembrane helix</keyword>
<dbReference type="PANTHER" id="PTHR22726:SF1">
    <property type="entry name" value="METALLOENDOPEPTIDASE OMA1, MITOCHONDRIAL"/>
    <property type="match status" value="1"/>
</dbReference>
<accession>A0AAV1FG97</accession>
<evidence type="ECO:0000256" key="6">
    <source>
        <dbReference type="ARBA" id="ARBA00022833"/>
    </source>
</evidence>
<feature type="domain" description="Peptidase M48" evidence="13">
    <location>
        <begin position="206"/>
        <end position="398"/>
    </location>
</feature>
<evidence type="ECO:0000256" key="12">
    <source>
        <dbReference type="SAM" id="Phobius"/>
    </source>
</evidence>
<dbReference type="AlphaFoldDB" id="A0AAV1FG97"/>
<dbReference type="Proteomes" id="UP001178508">
    <property type="component" value="Chromosome 7"/>
</dbReference>
<dbReference type="InterPro" id="IPR051156">
    <property type="entry name" value="Mito/Outer_Membr_Metalloprot"/>
</dbReference>
<dbReference type="Gene3D" id="3.30.2010.10">
    <property type="entry name" value="Metalloproteases ('zincins'), catalytic domain"/>
    <property type="match status" value="1"/>
</dbReference>
<feature type="transmembrane region" description="Helical" evidence="12">
    <location>
        <begin position="140"/>
        <end position="161"/>
    </location>
</feature>
<feature type="compositionally biased region" description="Polar residues" evidence="11">
    <location>
        <begin position="474"/>
        <end position="489"/>
    </location>
</feature>
<reference evidence="14" key="1">
    <citation type="submission" date="2023-08" db="EMBL/GenBank/DDBJ databases">
        <authorList>
            <person name="Alioto T."/>
            <person name="Alioto T."/>
            <person name="Gomez Garrido J."/>
        </authorList>
    </citation>
    <scope>NUCLEOTIDE SEQUENCE</scope>
</reference>
<feature type="compositionally biased region" description="Pro residues" evidence="11">
    <location>
        <begin position="457"/>
        <end position="466"/>
    </location>
</feature>
<feature type="compositionally biased region" description="Basic and acidic residues" evidence="11">
    <location>
        <begin position="434"/>
        <end position="443"/>
    </location>
</feature>
<dbReference type="CDD" id="cd07331">
    <property type="entry name" value="M48C_Oma1_like"/>
    <property type="match status" value="1"/>
</dbReference>
<dbReference type="GO" id="GO:0046872">
    <property type="term" value="F:metal ion binding"/>
    <property type="evidence" value="ECO:0007669"/>
    <property type="project" value="UniProtKB-KW"/>
</dbReference>
<keyword evidence="7" id="KW-0482">Metalloprotease</keyword>
<dbReference type="GO" id="GO:0004222">
    <property type="term" value="F:metalloendopeptidase activity"/>
    <property type="evidence" value="ECO:0007669"/>
    <property type="project" value="InterPro"/>
</dbReference>
<gene>
    <name evidence="14" type="ORF">XNOV1_A017391</name>
</gene>
<evidence type="ECO:0000256" key="3">
    <source>
        <dbReference type="ARBA" id="ARBA00022670"/>
    </source>
</evidence>
<evidence type="ECO:0000256" key="11">
    <source>
        <dbReference type="SAM" id="MobiDB-lite"/>
    </source>
</evidence>
<comment type="subunit">
    <text evidence="2">Homooligomer.</text>
</comment>
<dbReference type="Pfam" id="PF01435">
    <property type="entry name" value="Peptidase_M48"/>
    <property type="match status" value="1"/>
</dbReference>
<sequence>MGLFCYNLLRSTHLCFRSAHLVQNLNLSKTLIRCNKNTDPLHLRAASPASLFLNGRTVLFRFRSRTTSLLDPGPVLTRCGLHFHTSAPVRALPGPLLWMVLKPLQKLVAIVLGRSIRKWWVDLPANRQQLLREWVRQRRWHLAAGAGVTMVIVVLLLLTHLDESPITGRTRLLVFSKDKFMELAALTSRTYKEEFAELMLPVSDARHQVVEQVVQHLAQRNKDIPEVTDVNWSVHVVQSPEINAFVLPDGKVFMFTGMLDVVTDIHQLTIVLGHEMAHALLGHSAEEASLSHVVDLLSLILLTAIWAMCPQDSLALLGQWVQGKLSQLMFHRPYSRKLETEADEVGLQLAAKACADVRAGPVFWQQMEIREQLTGEPTLPEWLSTHPSHRNRFTQLDRLIPQALELRESCVCPALPPTDPRAVFSQSVRVLLEDTKNKERGVGEEGGLEGPRKPHRPPLPQIPASPLPSAALLTQTAPLLSSKESQGSKVSELAVPAAAAEGGTPVSEERSTS</sequence>
<evidence type="ECO:0000313" key="14">
    <source>
        <dbReference type="EMBL" id="CAJ1060108.1"/>
    </source>
</evidence>
<evidence type="ECO:0000256" key="1">
    <source>
        <dbReference type="ARBA" id="ARBA00001947"/>
    </source>
</evidence>
<organism evidence="14 15">
    <name type="scientific">Xyrichtys novacula</name>
    <name type="common">Pearly razorfish</name>
    <name type="synonym">Hemipteronotus novacula</name>
    <dbReference type="NCBI Taxonomy" id="13765"/>
    <lineage>
        <taxon>Eukaryota</taxon>
        <taxon>Metazoa</taxon>
        <taxon>Chordata</taxon>
        <taxon>Craniata</taxon>
        <taxon>Vertebrata</taxon>
        <taxon>Euteleostomi</taxon>
        <taxon>Actinopterygii</taxon>
        <taxon>Neopterygii</taxon>
        <taxon>Teleostei</taxon>
        <taxon>Neoteleostei</taxon>
        <taxon>Acanthomorphata</taxon>
        <taxon>Eupercaria</taxon>
        <taxon>Labriformes</taxon>
        <taxon>Labridae</taxon>
        <taxon>Xyrichtys</taxon>
    </lineage>
</organism>
<keyword evidence="15" id="KW-1185">Reference proteome</keyword>
<keyword evidence="5" id="KW-0378">Hydrolase</keyword>
<protein>
    <recommendedName>
        <fullName evidence="9">Metalloendopeptidase OMA1, mitochondrial</fullName>
    </recommendedName>
    <alternativeName>
        <fullName evidence="10">Overlapping with the m-AAA protease 1 homolog</fullName>
    </alternativeName>
</protein>
<evidence type="ECO:0000256" key="7">
    <source>
        <dbReference type="ARBA" id="ARBA00023049"/>
    </source>
</evidence>
<comment type="cofactor">
    <cofactor evidence="1">
        <name>Zn(2+)</name>
        <dbReference type="ChEBI" id="CHEBI:29105"/>
    </cofactor>
</comment>
<evidence type="ECO:0000256" key="5">
    <source>
        <dbReference type="ARBA" id="ARBA00022801"/>
    </source>
</evidence>
<keyword evidence="3" id="KW-0645">Protease</keyword>
<evidence type="ECO:0000256" key="4">
    <source>
        <dbReference type="ARBA" id="ARBA00022723"/>
    </source>
</evidence>
<dbReference type="GO" id="GO:0006515">
    <property type="term" value="P:protein quality control for misfolded or incompletely synthesized proteins"/>
    <property type="evidence" value="ECO:0007669"/>
    <property type="project" value="TreeGrafter"/>
</dbReference>
<feature type="region of interest" description="Disordered" evidence="11">
    <location>
        <begin position="434"/>
        <end position="513"/>
    </location>
</feature>
<comment type="similarity">
    <text evidence="8">Belongs to the peptidase M48 family.</text>
</comment>
<evidence type="ECO:0000256" key="10">
    <source>
        <dbReference type="ARBA" id="ARBA00042978"/>
    </source>
</evidence>